<dbReference type="Proteomes" id="UP000055024">
    <property type="component" value="Unassembled WGS sequence"/>
</dbReference>
<accession>A0A0V1GCP9</accession>
<dbReference type="AlphaFoldDB" id="A0A0V1GCP9"/>
<reference evidence="1 2" key="1">
    <citation type="submission" date="2015-01" db="EMBL/GenBank/DDBJ databases">
        <title>Evolution of Trichinella species and genotypes.</title>
        <authorList>
            <person name="Korhonen P.K."/>
            <person name="Edoardo P."/>
            <person name="Giuseppe L.R."/>
            <person name="Gasser R.B."/>
        </authorList>
    </citation>
    <scope>NUCLEOTIDE SEQUENCE [LARGE SCALE GENOMIC DNA]</scope>
    <source>
        <strain evidence="1">ISS1029</strain>
    </source>
</reference>
<name>A0A0V1GCP9_9BILA</name>
<organism evidence="1 2">
    <name type="scientific">Trichinella zimbabwensis</name>
    <dbReference type="NCBI Taxonomy" id="268475"/>
    <lineage>
        <taxon>Eukaryota</taxon>
        <taxon>Metazoa</taxon>
        <taxon>Ecdysozoa</taxon>
        <taxon>Nematoda</taxon>
        <taxon>Enoplea</taxon>
        <taxon>Dorylaimia</taxon>
        <taxon>Trichinellida</taxon>
        <taxon>Trichinellidae</taxon>
        <taxon>Trichinella</taxon>
    </lineage>
</organism>
<dbReference type="EMBL" id="JYDP01003299">
    <property type="protein sequence ID" value="KRY95936.1"/>
    <property type="molecule type" value="Genomic_DNA"/>
</dbReference>
<comment type="caution">
    <text evidence="1">The sequence shown here is derived from an EMBL/GenBank/DDBJ whole genome shotgun (WGS) entry which is preliminary data.</text>
</comment>
<evidence type="ECO:0000313" key="2">
    <source>
        <dbReference type="Proteomes" id="UP000055024"/>
    </source>
</evidence>
<evidence type="ECO:0000313" key="1">
    <source>
        <dbReference type="EMBL" id="KRY95936.1"/>
    </source>
</evidence>
<protein>
    <submittedName>
        <fullName evidence="1">Uncharacterized protein</fullName>
    </submittedName>
</protein>
<sequence length="34" mass="4012">MPKPTILSNFAKTHRLRIVLKMRIKTTHEPLNLI</sequence>
<keyword evidence="2" id="KW-1185">Reference proteome</keyword>
<gene>
    <name evidence="1" type="ORF">T11_7752</name>
</gene>
<proteinExistence type="predicted"/>